<dbReference type="Proteomes" id="UP000008721">
    <property type="component" value="Chromosome"/>
</dbReference>
<keyword evidence="4" id="KW-1185">Reference proteome</keyword>
<evidence type="ECO:0000259" key="2">
    <source>
        <dbReference type="Pfam" id="PF13203"/>
    </source>
</evidence>
<evidence type="ECO:0000259" key="1">
    <source>
        <dbReference type="Pfam" id="PF09967"/>
    </source>
</evidence>
<dbReference type="PANTHER" id="PTHR38730:SF1">
    <property type="entry name" value="SLL7028 PROTEIN"/>
    <property type="match status" value="1"/>
</dbReference>
<evidence type="ECO:0008006" key="5">
    <source>
        <dbReference type="Google" id="ProtNLM"/>
    </source>
</evidence>
<sequence length="383" mass="43195">MSSEQLLLRAKSLLTVKYPYFGMLASRLKHEPSDALNSYASNGVRFLYNNDFLERRSVEEVMFILTNCVMHHVLSHQQRRLNRRGKLWQLSTDYAINNLLSKSGLHIPVGANYNKEYEGMYAEEIYEALKSEMNLGEGDAFDERGDSIPNAVAGDQEISDQESFGNIEGIADELDTADEVQWQYAASIAQEVAQRKGAMPLGLERLGKKVKPADVDWRFELYNAINRHMRNNYAFMPPNKKHIHRGIALPSLTSDTLSLCVAIDTSGSIDDQLLGAFMEEFKTIMQNFPSVKIELIIADAKVHAHHTFISGDPMDFPLKGGGGTDYRPTFDYVEAALPMTTMLLYFTDGEGSFPRIPPNYEVLWALSRKAKVPFGRALVIFHL</sequence>
<dbReference type="PANTHER" id="PTHR38730">
    <property type="entry name" value="SLL7028 PROTEIN"/>
    <property type="match status" value="1"/>
</dbReference>
<accession>E4TZU5</accession>
<organism evidence="3 4">
    <name type="scientific">Sulfuricurvum kujiense (strain ATCC BAA-921 / DSM 16994 / JCM 11577 / YK-1)</name>
    <dbReference type="NCBI Taxonomy" id="709032"/>
    <lineage>
        <taxon>Bacteria</taxon>
        <taxon>Pseudomonadati</taxon>
        <taxon>Campylobacterota</taxon>
        <taxon>Epsilonproteobacteria</taxon>
        <taxon>Campylobacterales</taxon>
        <taxon>Sulfurimonadaceae</taxon>
        <taxon>Sulfuricurvum</taxon>
    </lineage>
</organism>
<dbReference type="Pfam" id="PF13203">
    <property type="entry name" value="DUF2201_N"/>
    <property type="match status" value="1"/>
</dbReference>
<protein>
    <recommendedName>
        <fullName evidence="5">Metallopeptidase domain-containing protein</fullName>
    </recommendedName>
</protein>
<feature type="domain" description="VWA-like" evidence="1">
    <location>
        <begin position="259"/>
        <end position="380"/>
    </location>
</feature>
<evidence type="ECO:0000313" key="3">
    <source>
        <dbReference type="EMBL" id="ADR34202.1"/>
    </source>
</evidence>
<dbReference type="HOGENOM" id="CLU_038906_1_0_7"/>
<proteinExistence type="predicted"/>
<dbReference type="Pfam" id="PF09967">
    <property type="entry name" value="DUF2201"/>
    <property type="match status" value="1"/>
</dbReference>
<dbReference type="RefSeq" id="WP_013460399.1">
    <property type="nucleotide sequence ID" value="NC_014762.1"/>
</dbReference>
<dbReference type="InterPro" id="IPR025154">
    <property type="entry name" value="Put_metallopeptidase_dom"/>
</dbReference>
<dbReference type="EMBL" id="CP002355">
    <property type="protein sequence ID" value="ADR34202.1"/>
    <property type="molecule type" value="Genomic_DNA"/>
</dbReference>
<dbReference type="KEGG" id="sku:Sulku_1540"/>
<dbReference type="AlphaFoldDB" id="E4TZU5"/>
<feature type="domain" description="Putative metallopeptidase" evidence="2">
    <location>
        <begin position="7"/>
        <end position="252"/>
    </location>
</feature>
<evidence type="ECO:0000313" key="4">
    <source>
        <dbReference type="Proteomes" id="UP000008721"/>
    </source>
</evidence>
<dbReference type="eggNOG" id="COG3864">
    <property type="taxonomic scope" value="Bacteria"/>
</dbReference>
<dbReference type="InterPro" id="IPR018698">
    <property type="entry name" value="VWA-like_dom"/>
</dbReference>
<reference evidence="3 4" key="1">
    <citation type="journal article" date="2012" name="Stand. Genomic Sci.">
        <title>Complete genome sequence of the sulfur compounds oxidizing chemolithoautotroph Sulfuricurvum kujiense type strain (YK-1(T)).</title>
        <authorList>
            <person name="Han C."/>
            <person name="Kotsyurbenko O."/>
            <person name="Chertkov O."/>
            <person name="Held B."/>
            <person name="Lapidus A."/>
            <person name="Nolan M."/>
            <person name="Lucas S."/>
            <person name="Hammon N."/>
            <person name="Deshpande S."/>
            <person name="Cheng J.F."/>
            <person name="Tapia R."/>
            <person name="Goodwin L.A."/>
            <person name="Pitluck S."/>
            <person name="Liolios K."/>
            <person name="Pagani I."/>
            <person name="Ivanova N."/>
            <person name="Mavromatis K."/>
            <person name="Mikhailova N."/>
            <person name="Pati A."/>
            <person name="Chen A."/>
            <person name="Palaniappan K."/>
            <person name="Land M."/>
            <person name="Hauser L."/>
            <person name="Chang Y.J."/>
            <person name="Jeffries C.D."/>
            <person name="Brambilla E.M."/>
            <person name="Rohde M."/>
            <person name="Spring S."/>
            <person name="Sikorski J."/>
            <person name="Goker M."/>
            <person name="Woyke T."/>
            <person name="Bristow J."/>
            <person name="Eisen J.A."/>
            <person name="Markowitz V."/>
            <person name="Hugenholtz P."/>
            <person name="Kyrpides N.C."/>
            <person name="Klenk H.P."/>
            <person name="Detter J.C."/>
        </authorList>
    </citation>
    <scope>NUCLEOTIDE SEQUENCE [LARGE SCALE GENOMIC DNA]</scope>
    <source>
        <strain evidence="4">ATCC BAA-921 / DSM 16994 / JCM 11577 / YK-1</strain>
    </source>
</reference>
<dbReference type="OrthoDB" id="9761650at2"/>
<gene>
    <name evidence="3" type="ordered locus">Sulku_1540</name>
</gene>
<dbReference type="STRING" id="709032.Sulku_1540"/>
<name>E4TZU5_SULKY</name>